<evidence type="ECO:0000256" key="7">
    <source>
        <dbReference type="ARBA" id="ARBA00023136"/>
    </source>
</evidence>
<evidence type="ECO:0000256" key="8">
    <source>
        <dbReference type="RuleBase" id="RU363032"/>
    </source>
</evidence>
<dbReference type="GO" id="GO:0043190">
    <property type="term" value="C:ATP-binding cassette (ABC) transporter complex"/>
    <property type="evidence" value="ECO:0007669"/>
    <property type="project" value="InterPro"/>
</dbReference>
<dbReference type="InterPro" id="IPR000515">
    <property type="entry name" value="MetI-like"/>
</dbReference>
<name>A0AAJ6B2Z5_9MICO</name>
<keyword evidence="2 8" id="KW-0813">Transport</keyword>
<evidence type="ECO:0000259" key="9">
    <source>
        <dbReference type="PROSITE" id="PS50928"/>
    </source>
</evidence>
<dbReference type="InterPro" id="IPR010065">
    <property type="entry name" value="AA_ABC_transptr_permease_3TM"/>
</dbReference>
<dbReference type="InterPro" id="IPR035906">
    <property type="entry name" value="MetI-like_sf"/>
</dbReference>
<evidence type="ECO:0000256" key="6">
    <source>
        <dbReference type="ARBA" id="ARBA00022989"/>
    </source>
</evidence>
<gene>
    <name evidence="10" type="ORF">P0Y48_13520</name>
</gene>
<sequence>MTLTTAEGAPTTAPHFVPRRHPWRIAGIVAVLLVALFAAVTVITNERFAWPTVVSYLFDPKVLSGLWMTIFLTFIAMVIGLLLGVVIAVMRVSESRTLRWSSGLYVWFFRGTPVLVQLVFWYNLGYLFPELSLGIPFLEPWVSVTTNDVVTPLLAAILGLGLNEGAYLAEIIRAGILSVSVGQREAATSIGMTRAQSFRRIILPQAMRVIIPPTGNETIGMLKSTSLVSVIALSDLMYSAQSIYSRTFEVIPLLLTVSIWYLVLTSVLSFGQSKIEAHYGRGATASEVGNIAARNELFPLFRRTGKGA</sequence>
<feature type="transmembrane region" description="Helical" evidence="8">
    <location>
        <begin position="25"/>
        <end position="45"/>
    </location>
</feature>
<dbReference type="NCBIfam" id="TIGR01726">
    <property type="entry name" value="HEQRo_perm_3TM"/>
    <property type="match status" value="1"/>
</dbReference>
<feature type="transmembrane region" description="Helical" evidence="8">
    <location>
        <begin position="104"/>
        <end position="129"/>
    </location>
</feature>
<dbReference type="FunFam" id="1.10.3720.10:FF:000006">
    <property type="entry name" value="Glutamate/aspartate ABC transporter, permease protein GltK"/>
    <property type="match status" value="1"/>
</dbReference>
<dbReference type="Proteomes" id="UP001213972">
    <property type="component" value="Chromosome"/>
</dbReference>
<dbReference type="GO" id="GO:0022857">
    <property type="term" value="F:transmembrane transporter activity"/>
    <property type="evidence" value="ECO:0007669"/>
    <property type="project" value="InterPro"/>
</dbReference>
<evidence type="ECO:0000256" key="5">
    <source>
        <dbReference type="ARBA" id="ARBA00022970"/>
    </source>
</evidence>
<dbReference type="AlphaFoldDB" id="A0AAJ6B2Z5"/>
<dbReference type="GO" id="GO:0006865">
    <property type="term" value="P:amino acid transport"/>
    <property type="evidence" value="ECO:0007669"/>
    <property type="project" value="UniProtKB-KW"/>
</dbReference>
<keyword evidence="6 8" id="KW-1133">Transmembrane helix</keyword>
<feature type="transmembrane region" description="Helical" evidence="8">
    <location>
        <begin position="65"/>
        <end position="92"/>
    </location>
</feature>
<proteinExistence type="inferred from homology"/>
<comment type="similarity">
    <text evidence="8">Belongs to the binding-protein-dependent transport system permease family.</text>
</comment>
<evidence type="ECO:0000256" key="4">
    <source>
        <dbReference type="ARBA" id="ARBA00022692"/>
    </source>
</evidence>
<keyword evidence="4 8" id="KW-0812">Transmembrane</keyword>
<dbReference type="CDD" id="cd06261">
    <property type="entry name" value="TM_PBP2"/>
    <property type="match status" value="1"/>
</dbReference>
<keyword evidence="7 8" id="KW-0472">Membrane</keyword>
<evidence type="ECO:0000256" key="3">
    <source>
        <dbReference type="ARBA" id="ARBA00022475"/>
    </source>
</evidence>
<dbReference type="PANTHER" id="PTHR30614">
    <property type="entry name" value="MEMBRANE COMPONENT OF AMINO ACID ABC TRANSPORTER"/>
    <property type="match status" value="1"/>
</dbReference>
<comment type="subcellular location">
    <subcellularLocation>
        <location evidence="1 8">Cell membrane</location>
        <topology evidence="1 8">Multi-pass membrane protein</topology>
    </subcellularLocation>
</comment>
<keyword evidence="5" id="KW-0029">Amino-acid transport</keyword>
<feature type="domain" description="ABC transmembrane type-1" evidence="9">
    <location>
        <begin position="66"/>
        <end position="272"/>
    </location>
</feature>
<evidence type="ECO:0000256" key="2">
    <source>
        <dbReference type="ARBA" id="ARBA00022448"/>
    </source>
</evidence>
<dbReference type="Pfam" id="PF00528">
    <property type="entry name" value="BPD_transp_1"/>
    <property type="match status" value="1"/>
</dbReference>
<organism evidence="10 11">
    <name type="scientific">Candidatus Microbacterium phytovorans</name>
    <dbReference type="NCBI Taxonomy" id="3121374"/>
    <lineage>
        <taxon>Bacteria</taxon>
        <taxon>Bacillati</taxon>
        <taxon>Actinomycetota</taxon>
        <taxon>Actinomycetes</taxon>
        <taxon>Micrococcales</taxon>
        <taxon>Microbacteriaceae</taxon>
        <taxon>Microbacterium</taxon>
    </lineage>
</organism>
<accession>A0AAJ6B2Z5</accession>
<dbReference type="SUPFAM" id="SSF161098">
    <property type="entry name" value="MetI-like"/>
    <property type="match status" value="1"/>
</dbReference>
<reference evidence="10" key="1">
    <citation type="submission" date="2023-03" db="EMBL/GenBank/DDBJ databases">
        <title>Andean soil-derived lignocellulolytic bacterial consortium as a source of novel taxa and putative plastic-active enzymes.</title>
        <authorList>
            <person name="Diaz-Garcia L."/>
            <person name="Chuvochina M."/>
            <person name="Feuerriegel G."/>
            <person name="Bunk B."/>
            <person name="Sproer C."/>
            <person name="Streit W.R."/>
            <person name="Rodriguez L.M."/>
            <person name="Overmann J."/>
            <person name="Jimenez D.J."/>
        </authorList>
    </citation>
    <scope>NUCLEOTIDE SEQUENCE</scope>
    <source>
        <strain evidence="10">MAG 4610</strain>
    </source>
</reference>
<keyword evidence="3" id="KW-1003">Cell membrane</keyword>
<dbReference type="EMBL" id="CP119321">
    <property type="protein sequence ID" value="WEK13460.1"/>
    <property type="molecule type" value="Genomic_DNA"/>
</dbReference>
<dbReference type="InterPro" id="IPR043429">
    <property type="entry name" value="ArtM/GltK/GlnP/TcyL/YhdX-like"/>
</dbReference>
<protein>
    <submittedName>
        <fullName evidence="10">Amino acid ABC transporter permease</fullName>
    </submittedName>
</protein>
<evidence type="ECO:0000313" key="11">
    <source>
        <dbReference type="Proteomes" id="UP001213972"/>
    </source>
</evidence>
<dbReference type="PROSITE" id="PS50928">
    <property type="entry name" value="ABC_TM1"/>
    <property type="match status" value="1"/>
</dbReference>
<dbReference type="Gene3D" id="1.10.3720.10">
    <property type="entry name" value="MetI-like"/>
    <property type="match status" value="1"/>
</dbReference>
<evidence type="ECO:0000256" key="1">
    <source>
        <dbReference type="ARBA" id="ARBA00004651"/>
    </source>
</evidence>
<dbReference type="PANTHER" id="PTHR30614:SF0">
    <property type="entry name" value="L-CYSTINE TRANSPORT SYSTEM PERMEASE PROTEIN TCYL"/>
    <property type="match status" value="1"/>
</dbReference>
<evidence type="ECO:0000313" key="10">
    <source>
        <dbReference type="EMBL" id="WEK13460.1"/>
    </source>
</evidence>
<feature type="transmembrane region" description="Helical" evidence="8">
    <location>
        <begin position="250"/>
        <end position="271"/>
    </location>
</feature>